<organism evidence="1 2">
    <name type="scientific">Thelonectria olida</name>
    <dbReference type="NCBI Taxonomy" id="1576542"/>
    <lineage>
        <taxon>Eukaryota</taxon>
        <taxon>Fungi</taxon>
        <taxon>Dikarya</taxon>
        <taxon>Ascomycota</taxon>
        <taxon>Pezizomycotina</taxon>
        <taxon>Sordariomycetes</taxon>
        <taxon>Hypocreomycetidae</taxon>
        <taxon>Hypocreales</taxon>
        <taxon>Nectriaceae</taxon>
        <taxon>Thelonectria</taxon>
    </lineage>
</organism>
<keyword evidence="2" id="KW-1185">Reference proteome</keyword>
<gene>
    <name evidence="1" type="ORF">B0T10DRAFT_463475</name>
</gene>
<evidence type="ECO:0000313" key="1">
    <source>
        <dbReference type="EMBL" id="KAH6883549.1"/>
    </source>
</evidence>
<protein>
    <submittedName>
        <fullName evidence="1">Uncharacterized protein</fullName>
    </submittedName>
</protein>
<sequence>MYRKTVTMAKTEVLVRTGKLGRSGNAPDLLVRGRTPHMARSFQEELNHADLLRGQYTRPECDSFPDHRQRPFSKTAVPQILSDYTQIAVEQSRTITNPLDTRRTIHSVISQLHHWGPLISPDWEYELIALKDSNEAVDTRSGNIRPYGVCYFIYNKAAAHVAASRLGYYISEILLGEVLLSSAQWEISENTEGTHAMSRINCWAVRRTMDLMAGCICASITWLLGSGPSATT</sequence>
<dbReference type="Proteomes" id="UP000777438">
    <property type="component" value="Unassembled WGS sequence"/>
</dbReference>
<proteinExistence type="predicted"/>
<evidence type="ECO:0000313" key="2">
    <source>
        <dbReference type="Proteomes" id="UP000777438"/>
    </source>
</evidence>
<name>A0A9P9ALR2_9HYPO</name>
<accession>A0A9P9ALR2</accession>
<dbReference type="EMBL" id="JAGPYM010000023">
    <property type="protein sequence ID" value="KAH6883549.1"/>
    <property type="molecule type" value="Genomic_DNA"/>
</dbReference>
<reference evidence="1 2" key="1">
    <citation type="journal article" date="2021" name="Nat. Commun.">
        <title>Genetic determinants of endophytism in the Arabidopsis root mycobiome.</title>
        <authorList>
            <person name="Mesny F."/>
            <person name="Miyauchi S."/>
            <person name="Thiergart T."/>
            <person name="Pickel B."/>
            <person name="Atanasova L."/>
            <person name="Karlsson M."/>
            <person name="Huettel B."/>
            <person name="Barry K.W."/>
            <person name="Haridas S."/>
            <person name="Chen C."/>
            <person name="Bauer D."/>
            <person name="Andreopoulos W."/>
            <person name="Pangilinan J."/>
            <person name="LaButti K."/>
            <person name="Riley R."/>
            <person name="Lipzen A."/>
            <person name="Clum A."/>
            <person name="Drula E."/>
            <person name="Henrissat B."/>
            <person name="Kohler A."/>
            <person name="Grigoriev I.V."/>
            <person name="Martin F.M."/>
            <person name="Hacquard S."/>
        </authorList>
    </citation>
    <scope>NUCLEOTIDE SEQUENCE [LARGE SCALE GENOMIC DNA]</scope>
    <source>
        <strain evidence="1 2">MPI-CAGE-CH-0241</strain>
    </source>
</reference>
<comment type="caution">
    <text evidence="1">The sequence shown here is derived from an EMBL/GenBank/DDBJ whole genome shotgun (WGS) entry which is preliminary data.</text>
</comment>
<dbReference type="AlphaFoldDB" id="A0A9P9ALR2"/>